<evidence type="ECO:0000256" key="1">
    <source>
        <dbReference type="ARBA" id="ARBA00007471"/>
    </source>
</evidence>
<proteinExistence type="inferred from homology"/>
<dbReference type="GO" id="GO:0005737">
    <property type="term" value="C:cytoplasm"/>
    <property type="evidence" value="ECO:0007669"/>
    <property type="project" value="TreeGrafter"/>
</dbReference>
<dbReference type="EMBL" id="JANPWB010000006">
    <property type="protein sequence ID" value="KAJ1178049.1"/>
    <property type="molecule type" value="Genomic_DNA"/>
</dbReference>
<dbReference type="InterPro" id="IPR029021">
    <property type="entry name" value="Prot-tyrosine_phosphatase-like"/>
</dbReference>
<evidence type="ECO:0000256" key="2">
    <source>
        <dbReference type="SAM" id="MobiDB-lite"/>
    </source>
</evidence>
<dbReference type="Gene3D" id="2.30.29.30">
    <property type="entry name" value="Pleckstrin-homology domain (PH domain)/Phosphotyrosine-binding domain (PTB)"/>
    <property type="match status" value="1"/>
</dbReference>
<dbReference type="SUPFAM" id="SSF50729">
    <property type="entry name" value="PH domain-like"/>
    <property type="match status" value="1"/>
</dbReference>
<reference evidence="4" key="1">
    <citation type="journal article" date="2022" name="bioRxiv">
        <title>Sequencing and chromosome-scale assembly of the giantPleurodeles waltlgenome.</title>
        <authorList>
            <person name="Brown T."/>
            <person name="Elewa A."/>
            <person name="Iarovenko S."/>
            <person name="Subramanian E."/>
            <person name="Araus A.J."/>
            <person name="Petzold A."/>
            <person name="Susuki M."/>
            <person name="Suzuki K.-i.T."/>
            <person name="Hayashi T."/>
            <person name="Toyoda A."/>
            <person name="Oliveira C."/>
            <person name="Osipova E."/>
            <person name="Leigh N.D."/>
            <person name="Simon A."/>
            <person name="Yun M.H."/>
        </authorList>
    </citation>
    <scope>NUCLEOTIDE SEQUENCE</scope>
    <source>
        <strain evidence="4">20211129_DDA</strain>
        <tissue evidence="4">Liver</tissue>
    </source>
</reference>
<dbReference type="AlphaFoldDB" id="A0AAV7TPA7"/>
<dbReference type="InterPro" id="IPR010569">
    <property type="entry name" value="Myotubularin-like_Pase_dom"/>
</dbReference>
<protein>
    <recommendedName>
        <fullName evidence="3">Myotubularin phosphatase domain-containing protein</fullName>
    </recommendedName>
</protein>
<dbReference type="Pfam" id="PF06602">
    <property type="entry name" value="Myotub-related"/>
    <property type="match status" value="1"/>
</dbReference>
<dbReference type="PANTHER" id="PTHR10807">
    <property type="entry name" value="MYOTUBULARIN-RELATED"/>
    <property type="match status" value="1"/>
</dbReference>
<comment type="similarity">
    <text evidence="1">Belongs to the protein-tyrosine phosphatase family. Non-receptor class myotubularin subfamily.</text>
</comment>
<dbReference type="GO" id="GO:0019903">
    <property type="term" value="F:protein phosphatase binding"/>
    <property type="evidence" value="ECO:0007669"/>
    <property type="project" value="TreeGrafter"/>
</dbReference>
<feature type="region of interest" description="Disordered" evidence="2">
    <location>
        <begin position="1"/>
        <end position="39"/>
    </location>
</feature>
<evidence type="ECO:0000259" key="3">
    <source>
        <dbReference type="PROSITE" id="PS51339"/>
    </source>
</evidence>
<dbReference type="InterPro" id="IPR011993">
    <property type="entry name" value="PH-like_dom_sf"/>
</dbReference>
<evidence type="ECO:0000313" key="4">
    <source>
        <dbReference type="EMBL" id="KAJ1178049.1"/>
    </source>
</evidence>
<dbReference type="GO" id="GO:0046856">
    <property type="term" value="P:phosphatidylinositol dephosphorylation"/>
    <property type="evidence" value="ECO:0007669"/>
    <property type="project" value="TreeGrafter"/>
</dbReference>
<sequence length="690" mass="77784">MEVVGTRPWGPQVSRTHSLEEETGAWAGRSEGPLPPRRPELCRGPVKEVRLLGTAGRSCSAAAPTVLSVTASAPGALHLLPAPKVIGSWKGTLLSMRHFSKTKNKYINITRSSTGSPVEPTGCETYVPGASSEGRGPSPFRTSWSWTLCITSHHLLLSPRGGATEEGKQEDMVLWLLLRNVDAIEKSVQNLGYFQSSRSKGPQKEDRFGSSSGTITLKCKDLRVIQLEIPGMEETLNIANSIEALSSLESVMQTYPFFFRPGDRRLEDGWHLYPLQHYYQEILSDTDAWRWSEVNEDFAVCATYPPGVIVPRSVDDEALKKSAKFRHGGRFPTLSYYHRKNGTVMLRSSQPLTGPNGKRCPEDEMLLSAVLEGGDRGFVIDTRSAQAAKQVRMMGGGFESKANYPQWKRLHRPLERGRPLLESFIRLMEACNDPTLTVDRWLSKLESCKWLSYVKEALSTACLAAQCMEREEAYVLVHGTEGMDTTLLVTSLAQLIIDPECRTIAGFQALIEREWLQAGHPFQLRCARSAYAHSRVKQEAPTFLLFLDCCWQLGRQFPFSLEFNENLLRTLFQHAYASEYGTFLCNNEKERGLCAVKEKTLSLWPFLNQPSERNKHRNPLYEWNPLVIWPSVEPQSLQLWQGFFLHWICPMDHLSDVSSEICRIVNSSHDLIESAEDCVCDKLRISDLTH</sequence>
<feature type="domain" description="Myotubularin phosphatase" evidence="3">
    <location>
        <begin position="269"/>
        <end position="644"/>
    </location>
</feature>
<comment type="caution">
    <text evidence="4">The sequence shown here is derived from an EMBL/GenBank/DDBJ whole genome shotgun (WGS) entry which is preliminary data.</text>
</comment>
<dbReference type="InterPro" id="IPR030564">
    <property type="entry name" value="Myotubularin"/>
</dbReference>
<dbReference type="SUPFAM" id="SSF52799">
    <property type="entry name" value="(Phosphotyrosine protein) phosphatases II"/>
    <property type="match status" value="1"/>
</dbReference>
<gene>
    <name evidence="4" type="ORF">NDU88_003298</name>
</gene>
<evidence type="ECO:0000313" key="5">
    <source>
        <dbReference type="Proteomes" id="UP001066276"/>
    </source>
</evidence>
<dbReference type="Proteomes" id="UP001066276">
    <property type="component" value="Chromosome 3_2"/>
</dbReference>
<dbReference type="CDD" id="cd14536">
    <property type="entry name" value="PTP-MTMR9"/>
    <property type="match status" value="1"/>
</dbReference>
<dbReference type="PROSITE" id="PS51339">
    <property type="entry name" value="PPASE_MYOTUBULARIN"/>
    <property type="match status" value="1"/>
</dbReference>
<organism evidence="4 5">
    <name type="scientific">Pleurodeles waltl</name>
    <name type="common">Iberian ribbed newt</name>
    <dbReference type="NCBI Taxonomy" id="8319"/>
    <lineage>
        <taxon>Eukaryota</taxon>
        <taxon>Metazoa</taxon>
        <taxon>Chordata</taxon>
        <taxon>Craniata</taxon>
        <taxon>Vertebrata</taxon>
        <taxon>Euteleostomi</taxon>
        <taxon>Amphibia</taxon>
        <taxon>Batrachia</taxon>
        <taxon>Caudata</taxon>
        <taxon>Salamandroidea</taxon>
        <taxon>Salamandridae</taxon>
        <taxon>Pleurodelinae</taxon>
        <taxon>Pleurodeles</taxon>
    </lineage>
</organism>
<dbReference type="PANTHER" id="PTHR10807:SF52">
    <property type="entry name" value="MYOTUBULARIN PHOSPHATASE DOMAIN-CONTAINING PROTEIN"/>
    <property type="match status" value="1"/>
</dbReference>
<accession>A0AAV7TPA7</accession>
<keyword evidence="5" id="KW-1185">Reference proteome</keyword>
<dbReference type="GO" id="GO:0010507">
    <property type="term" value="P:negative regulation of autophagy"/>
    <property type="evidence" value="ECO:0007669"/>
    <property type="project" value="TreeGrafter"/>
</dbReference>
<name>A0AAV7TPA7_PLEWA</name>